<comment type="caution">
    <text evidence="5">The sequence shown here is derived from an EMBL/GenBank/DDBJ whole genome shotgun (WGS) entry which is preliminary data.</text>
</comment>
<dbReference type="Proteomes" id="UP000623129">
    <property type="component" value="Unassembled WGS sequence"/>
</dbReference>
<evidence type="ECO:0000313" key="6">
    <source>
        <dbReference type="Proteomes" id="UP000623129"/>
    </source>
</evidence>
<dbReference type="InterPro" id="IPR009072">
    <property type="entry name" value="Histone-fold"/>
</dbReference>
<dbReference type="GO" id="GO:0031490">
    <property type="term" value="F:chromatin DNA binding"/>
    <property type="evidence" value="ECO:0007669"/>
    <property type="project" value="TreeGrafter"/>
</dbReference>
<dbReference type="AlphaFoldDB" id="A0A833R2G0"/>
<evidence type="ECO:0000313" key="5">
    <source>
        <dbReference type="EMBL" id="KAF3332056.1"/>
    </source>
</evidence>
<dbReference type="CDD" id="cd22928">
    <property type="entry name" value="HFD_POLE3_DPB4"/>
    <property type="match status" value="1"/>
</dbReference>
<feature type="compositionally biased region" description="Polar residues" evidence="3">
    <location>
        <begin position="155"/>
        <end position="166"/>
    </location>
</feature>
<dbReference type="Gene3D" id="1.10.20.10">
    <property type="entry name" value="Histone, subunit A"/>
    <property type="match status" value="1"/>
</dbReference>
<evidence type="ECO:0000256" key="2">
    <source>
        <dbReference type="ARBA" id="ARBA00023242"/>
    </source>
</evidence>
<feature type="compositionally biased region" description="Gly residues" evidence="3">
    <location>
        <begin position="1"/>
        <end position="14"/>
    </location>
</feature>
<feature type="compositionally biased region" description="Pro residues" evidence="3">
    <location>
        <begin position="24"/>
        <end position="34"/>
    </location>
</feature>
<dbReference type="EMBL" id="SWLB01000012">
    <property type="protein sequence ID" value="KAF3332056.1"/>
    <property type="molecule type" value="Genomic_DNA"/>
</dbReference>
<dbReference type="GO" id="GO:0031507">
    <property type="term" value="P:heterochromatin formation"/>
    <property type="evidence" value="ECO:0007669"/>
    <property type="project" value="TreeGrafter"/>
</dbReference>
<evidence type="ECO:0000256" key="1">
    <source>
        <dbReference type="ARBA" id="ARBA00004123"/>
    </source>
</evidence>
<gene>
    <name evidence="5" type="ORF">FCM35_KLT03462</name>
</gene>
<accession>A0A833R2G0</accession>
<evidence type="ECO:0000259" key="4">
    <source>
        <dbReference type="Pfam" id="PF00808"/>
    </source>
</evidence>
<keyword evidence="2" id="KW-0539">Nucleus</keyword>
<dbReference type="InterPro" id="IPR051377">
    <property type="entry name" value="DNA_Pol-Epsilon_Subunit"/>
</dbReference>
<protein>
    <submittedName>
        <fullName evidence="5">DNA polymerase epsilon subunit 3-like protein</fullName>
    </submittedName>
</protein>
<keyword evidence="6" id="KW-1185">Reference proteome</keyword>
<proteinExistence type="predicted"/>
<feature type="domain" description="Transcription factor CBF/NF-Y/archaeal histone" evidence="4">
    <location>
        <begin position="40"/>
        <end position="109"/>
    </location>
</feature>
<dbReference type="GO" id="GO:0046982">
    <property type="term" value="F:protein heterodimerization activity"/>
    <property type="evidence" value="ECO:0007669"/>
    <property type="project" value="InterPro"/>
</dbReference>
<dbReference type="SUPFAM" id="SSF47113">
    <property type="entry name" value="Histone-fold"/>
    <property type="match status" value="1"/>
</dbReference>
<feature type="region of interest" description="Disordered" evidence="3">
    <location>
        <begin position="132"/>
        <end position="172"/>
    </location>
</feature>
<dbReference type="PANTHER" id="PTHR46172">
    <property type="entry name" value="DNA POLYMERASE EPSILON SUBUNIT 3"/>
    <property type="match status" value="1"/>
</dbReference>
<dbReference type="GO" id="GO:0006974">
    <property type="term" value="P:DNA damage response"/>
    <property type="evidence" value="ECO:0007669"/>
    <property type="project" value="TreeGrafter"/>
</dbReference>
<feature type="region of interest" description="Disordered" evidence="3">
    <location>
        <begin position="1"/>
        <end position="38"/>
    </location>
</feature>
<comment type="subcellular location">
    <subcellularLocation>
        <location evidence="1">Nucleus</location>
    </subcellularLocation>
</comment>
<dbReference type="Pfam" id="PF00808">
    <property type="entry name" value="CBFD_NFYB_HMF"/>
    <property type="match status" value="1"/>
</dbReference>
<dbReference type="PANTHER" id="PTHR46172:SF1">
    <property type="entry name" value="DNA POLYMERASE EPSILON SUBUNIT 3"/>
    <property type="match status" value="1"/>
</dbReference>
<dbReference type="OrthoDB" id="1707486at2759"/>
<organism evidence="5 6">
    <name type="scientific">Carex littledalei</name>
    <dbReference type="NCBI Taxonomy" id="544730"/>
    <lineage>
        <taxon>Eukaryota</taxon>
        <taxon>Viridiplantae</taxon>
        <taxon>Streptophyta</taxon>
        <taxon>Embryophyta</taxon>
        <taxon>Tracheophyta</taxon>
        <taxon>Spermatophyta</taxon>
        <taxon>Magnoliopsida</taxon>
        <taxon>Liliopsida</taxon>
        <taxon>Poales</taxon>
        <taxon>Cyperaceae</taxon>
        <taxon>Cyperoideae</taxon>
        <taxon>Cariceae</taxon>
        <taxon>Carex</taxon>
        <taxon>Carex subgen. Euthyceras</taxon>
    </lineage>
</organism>
<dbReference type="GO" id="GO:0006272">
    <property type="term" value="P:leading strand elongation"/>
    <property type="evidence" value="ECO:0007669"/>
    <property type="project" value="TreeGrafter"/>
</dbReference>
<dbReference type="GO" id="GO:0008623">
    <property type="term" value="C:CHRAC"/>
    <property type="evidence" value="ECO:0007669"/>
    <property type="project" value="TreeGrafter"/>
</dbReference>
<dbReference type="GO" id="GO:0008622">
    <property type="term" value="C:epsilon DNA polymerase complex"/>
    <property type="evidence" value="ECO:0007669"/>
    <property type="project" value="TreeGrafter"/>
</dbReference>
<evidence type="ECO:0000256" key="3">
    <source>
        <dbReference type="SAM" id="MobiDB-lite"/>
    </source>
</evidence>
<sequence length="172" mass="18566">MAKKGGGAEAGAGPSGSDAAVEAPPGPPRAPPVPEAEVEELPRSIVRRLVKEKLSELAGDEDVNVNKDALLAFGESARIFIHYLSATANDLCKESKRQTINAEDVLKALDEIEFPEFIELLKPALEDFRKKNAVKRSGAKAKETEKKRKAEQDLTESQAKTGSQEENLVESA</sequence>
<dbReference type="InterPro" id="IPR003958">
    <property type="entry name" value="CBFA_NFYB_domain"/>
</dbReference>
<reference evidence="5" key="1">
    <citation type="submission" date="2020-01" db="EMBL/GenBank/DDBJ databases">
        <title>Genome sequence of Kobresia littledalei, the first chromosome-level genome in the family Cyperaceae.</title>
        <authorList>
            <person name="Qu G."/>
        </authorList>
    </citation>
    <scope>NUCLEOTIDE SEQUENCE</scope>
    <source>
        <strain evidence="5">C.B.Clarke</strain>
        <tissue evidence="5">Leaf</tissue>
    </source>
</reference>
<feature type="compositionally biased region" description="Basic and acidic residues" evidence="3">
    <location>
        <begin position="140"/>
        <end position="152"/>
    </location>
</feature>
<name>A0A833R2G0_9POAL</name>